<dbReference type="AlphaFoldDB" id="A0A2R3IRX3"/>
<reference evidence="1 2" key="1">
    <citation type="submission" date="2018-02" db="EMBL/GenBank/DDBJ databases">
        <title>FDA/CDC Antimicrobial Resistant Isolate Bank Genome Sequencing.</title>
        <authorList>
            <person name="Benahmed F.H."/>
            <person name="Lutgring J.D."/>
            <person name="Yoo B."/>
            <person name="Machado M."/>
            <person name="Brown A."/>
            <person name="McAllister G."/>
            <person name="Perry A."/>
            <person name="Halpin A.L."/>
            <person name="Vavikolanu K."/>
            <person name="Ott S."/>
            <person name="Zhao X."/>
            <person name="Tallon L.J."/>
            <person name="Sadzewicz L."/>
            <person name="Aluvathingal J."/>
            <person name="Nadendla S."/>
            <person name="Voskania-kordi A."/>
            <person name="Simonyan V."/>
            <person name="Patel J."/>
            <person name="Shawar R.M."/>
        </authorList>
    </citation>
    <scope>NUCLEOTIDE SEQUENCE [LARGE SCALE GENOMIC DNA]</scope>
    <source>
        <strain evidence="1 2">AR_0356</strain>
    </source>
</reference>
<evidence type="ECO:0000313" key="1">
    <source>
        <dbReference type="EMBL" id="AVK04573.1"/>
    </source>
</evidence>
<gene>
    <name evidence="1" type="ORF">CSB93_4252</name>
</gene>
<proteinExistence type="predicted"/>
<organism evidence="1 2">
    <name type="scientific">Pseudomonas paraeruginosa</name>
    <dbReference type="NCBI Taxonomy" id="2994495"/>
    <lineage>
        <taxon>Bacteria</taxon>
        <taxon>Pseudomonadati</taxon>
        <taxon>Pseudomonadota</taxon>
        <taxon>Gammaproteobacteria</taxon>
        <taxon>Pseudomonadales</taxon>
        <taxon>Pseudomonadaceae</taxon>
        <taxon>Pseudomonas</taxon>
    </lineage>
</organism>
<sequence>MPFVYWETTAKQPFLPIILNNHRLFYLKQAFKSCFTS</sequence>
<protein>
    <submittedName>
        <fullName evidence="1">Uncharacterized protein</fullName>
    </submittedName>
</protein>
<name>A0A2R3IRX3_9PSED</name>
<keyword evidence="2" id="KW-1185">Reference proteome</keyword>
<evidence type="ECO:0000313" key="2">
    <source>
        <dbReference type="Proteomes" id="UP000238390"/>
    </source>
</evidence>
<accession>A0A2R3IRX3</accession>
<dbReference type="Proteomes" id="UP000238390">
    <property type="component" value="Chromosome"/>
</dbReference>
<dbReference type="EMBL" id="CP027169">
    <property type="protein sequence ID" value="AVK04573.1"/>
    <property type="molecule type" value="Genomic_DNA"/>
</dbReference>